<protein>
    <recommendedName>
        <fullName evidence="5">Secreted peptide</fullName>
    </recommendedName>
</protein>
<accession>A0A5N5M6C7</accession>
<sequence length="75" mass="8501">MVVVVLLIYCVCFSVSSPQSRWNALFEAEGLRKTSRRFGVQVSEPFLIDRSATNELHFCVLMLSAAALVLMMMRM</sequence>
<name>A0A5N5M6C7_PANHP</name>
<feature type="transmembrane region" description="Helical" evidence="1">
    <location>
        <begin position="55"/>
        <end position="73"/>
    </location>
</feature>
<reference evidence="3 4" key="1">
    <citation type="submission" date="2019-06" db="EMBL/GenBank/DDBJ databases">
        <title>A chromosome-scale genome assembly of the striped catfish, Pangasianodon hypophthalmus.</title>
        <authorList>
            <person name="Wen M."/>
            <person name="Zahm M."/>
            <person name="Roques C."/>
            <person name="Cabau C."/>
            <person name="Klopp C."/>
            <person name="Donnadieu C."/>
            <person name="Jouanno E."/>
            <person name="Avarre J.-C."/>
            <person name="Campet M."/>
            <person name="Ha T.T.T."/>
            <person name="Dugue R."/>
            <person name="Lampietro C."/>
            <person name="Louis A."/>
            <person name="Herpin A."/>
            <person name="Echchiki A."/>
            <person name="Berthelot C."/>
            <person name="Parey E."/>
            <person name="Roest-Crollius H."/>
            <person name="Braasch I."/>
            <person name="Postlethwait J."/>
            <person name="Bobe J."/>
            <person name="Montfort J."/>
            <person name="Bouchez O."/>
            <person name="Begum T."/>
            <person name="Schartl M."/>
            <person name="Guiguen Y."/>
        </authorList>
    </citation>
    <scope>NUCLEOTIDE SEQUENCE [LARGE SCALE GENOMIC DNA]</scope>
    <source>
        <strain evidence="3 4">Indonesia</strain>
        <tissue evidence="3">Blood</tissue>
    </source>
</reference>
<feature type="chain" id="PRO_5024350848" description="Secreted peptide" evidence="2">
    <location>
        <begin position="19"/>
        <end position="75"/>
    </location>
</feature>
<organism evidence="3 4">
    <name type="scientific">Pangasianodon hypophthalmus</name>
    <name type="common">Striped catfish</name>
    <name type="synonym">Helicophagus hypophthalmus</name>
    <dbReference type="NCBI Taxonomy" id="310915"/>
    <lineage>
        <taxon>Eukaryota</taxon>
        <taxon>Metazoa</taxon>
        <taxon>Chordata</taxon>
        <taxon>Craniata</taxon>
        <taxon>Vertebrata</taxon>
        <taxon>Euteleostomi</taxon>
        <taxon>Actinopterygii</taxon>
        <taxon>Neopterygii</taxon>
        <taxon>Teleostei</taxon>
        <taxon>Ostariophysi</taxon>
        <taxon>Siluriformes</taxon>
        <taxon>Pangasiidae</taxon>
        <taxon>Pangasianodon</taxon>
    </lineage>
</organism>
<dbReference type="EMBL" id="VFJC01000015">
    <property type="protein sequence ID" value="KAB5550725.1"/>
    <property type="molecule type" value="Genomic_DNA"/>
</dbReference>
<gene>
    <name evidence="3" type="ORF">PHYPO_G00057200</name>
</gene>
<feature type="signal peptide" evidence="2">
    <location>
        <begin position="1"/>
        <end position="18"/>
    </location>
</feature>
<proteinExistence type="predicted"/>
<evidence type="ECO:0008006" key="5">
    <source>
        <dbReference type="Google" id="ProtNLM"/>
    </source>
</evidence>
<dbReference type="AlphaFoldDB" id="A0A5N5M6C7"/>
<dbReference type="Proteomes" id="UP000327468">
    <property type="component" value="Chromosome 14"/>
</dbReference>
<evidence type="ECO:0000256" key="1">
    <source>
        <dbReference type="SAM" id="Phobius"/>
    </source>
</evidence>
<keyword evidence="1" id="KW-0812">Transmembrane</keyword>
<evidence type="ECO:0000313" key="4">
    <source>
        <dbReference type="Proteomes" id="UP000327468"/>
    </source>
</evidence>
<evidence type="ECO:0000256" key="2">
    <source>
        <dbReference type="SAM" id="SignalP"/>
    </source>
</evidence>
<evidence type="ECO:0000313" key="3">
    <source>
        <dbReference type="EMBL" id="KAB5550725.1"/>
    </source>
</evidence>
<keyword evidence="4" id="KW-1185">Reference proteome</keyword>
<keyword evidence="2" id="KW-0732">Signal</keyword>
<comment type="caution">
    <text evidence="3">The sequence shown here is derived from an EMBL/GenBank/DDBJ whole genome shotgun (WGS) entry which is preliminary data.</text>
</comment>
<keyword evidence="1" id="KW-1133">Transmembrane helix</keyword>
<keyword evidence="1" id="KW-0472">Membrane</keyword>